<dbReference type="AlphaFoldDB" id="A0A3N1D4C0"/>
<feature type="domain" description="Pirin N-terminal" evidence="4">
    <location>
        <begin position="42"/>
        <end position="140"/>
    </location>
</feature>
<dbReference type="GO" id="GO:0046872">
    <property type="term" value="F:metal ion binding"/>
    <property type="evidence" value="ECO:0007669"/>
    <property type="project" value="UniProtKB-KW"/>
</dbReference>
<protein>
    <recommendedName>
        <fullName evidence="8">Pirin</fullName>
    </recommendedName>
</protein>
<comment type="similarity">
    <text evidence="1 3">Belongs to the pirin family.</text>
</comment>
<dbReference type="EMBL" id="RJKE01000001">
    <property type="protein sequence ID" value="ROO88382.1"/>
    <property type="molecule type" value="Genomic_DNA"/>
</dbReference>
<feature type="binding site" evidence="2">
    <location>
        <position position="78"/>
    </location>
    <ligand>
        <name>Fe cation</name>
        <dbReference type="ChEBI" id="CHEBI:24875"/>
    </ligand>
</feature>
<keyword evidence="2" id="KW-0479">Metal-binding</keyword>
<dbReference type="PANTHER" id="PTHR13903">
    <property type="entry name" value="PIRIN-RELATED"/>
    <property type="match status" value="1"/>
</dbReference>
<feature type="domain" description="Pirin C-terminal" evidence="5">
    <location>
        <begin position="193"/>
        <end position="290"/>
    </location>
</feature>
<name>A0A3N1D4C0_9ACTN</name>
<proteinExistence type="inferred from homology"/>
<evidence type="ECO:0000313" key="7">
    <source>
        <dbReference type="Proteomes" id="UP000272400"/>
    </source>
</evidence>
<dbReference type="Gene3D" id="2.60.120.10">
    <property type="entry name" value="Jelly Rolls"/>
    <property type="match status" value="2"/>
</dbReference>
<comment type="cofactor">
    <cofactor evidence="2">
        <name>Fe cation</name>
        <dbReference type="ChEBI" id="CHEBI:24875"/>
    </cofactor>
    <text evidence="2">Binds 1 Fe cation per subunit.</text>
</comment>
<dbReference type="OrthoDB" id="9780903at2"/>
<organism evidence="6 7">
    <name type="scientific">Actinocorallia herbida</name>
    <dbReference type="NCBI Taxonomy" id="58109"/>
    <lineage>
        <taxon>Bacteria</taxon>
        <taxon>Bacillati</taxon>
        <taxon>Actinomycetota</taxon>
        <taxon>Actinomycetes</taxon>
        <taxon>Streptosporangiales</taxon>
        <taxon>Thermomonosporaceae</taxon>
        <taxon>Actinocorallia</taxon>
    </lineage>
</organism>
<keyword evidence="2" id="KW-0408">Iron</keyword>
<feature type="binding site" evidence="2">
    <location>
        <position position="80"/>
    </location>
    <ligand>
        <name>Fe cation</name>
        <dbReference type="ChEBI" id="CHEBI:24875"/>
    </ligand>
</feature>
<dbReference type="PIRSF" id="PIRSF006232">
    <property type="entry name" value="Pirin"/>
    <property type="match status" value="1"/>
</dbReference>
<dbReference type="Proteomes" id="UP000272400">
    <property type="component" value="Unassembled WGS sequence"/>
</dbReference>
<dbReference type="SUPFAM" id="SSF51182">
    <property type="entry name" value="RmlC-like cupins"/>
    <property type="match status" value="1"/>
</dbReference>
<dbReference type="Pfam" id="PF02678">
    <property type="entry name" value="Pirin"/>
    <property type="match status" value="1"/>
</dbReference>
<dbReference type="InterPro" id="IPR003829">
    <property type="entry name" value="Pirin_N_dom"/>
</dbReference>
<dbReference type="InterPro" id="IPR012093">
    <property type="entry name" value="Pirin"/>
</dbReference>
<evidence type="ECO:0000259" key="5">
    <source>
        <dbReference type="Pfam" id="PF05726"/>
    </source>
</evidence>
<dbReference type="PANTHER" id="PTHR13903:SF8">
    <property type="entry name" value="PIRIN"/>
    <property type="match status" value="1"/>
</dbReference>
<dbReference type="InterPro" id="IPR008778">
    <property type="entry name" value="Pirin_C_dom"/>
</dbReference>
<dbReference type="InterPro" id="IPR014710">
    <property type="entry name" value="RmlC-like_jellyroll"/>
</dbReference>
<feature type="binding site" evidence="2">
    <location>
        <position position="122"/>
    </location>
    <ligand>
        <name>Fe cation</name>
        <dbReference type="ChEBI" id="CHEBI:24875"/>
    </ligand>
</feature>
<keyword evidence="7" id="KW-1185">Reference proteome</keyword>
<sequence>MSNLETAPEPVSTGGTADVKATPVRELLPMKEVVLGAGTAVRRLLPSFGRRMVGAWCFLDHYGPDDIANEPGMQVPPHPHIGLQTVSWLHAGDVLHRDSLGSLATIRPGELGLMTSGRGIAHSEESPVPHRPILHGAQLWTALPDSARHKAPAFGHHTDLPVVTAPGLRATVFLGELDGAISPGEVFTPITGADVTVEAGGEARLPLEFDFEYAVLTMTGDVRIDGADAPVGRLLYLGCGRDELPVEAGSTTRFLLLGGVPFEEKLVMWWNFVGRTGAEIAAARDAWMTGDSLGVVHGYAGDRVPAPALPTVPLKARGRER</sequence>
<accession>A0A3N1D4C0</accession>
<evidence type="ECO:0000256" key="1">
    <source>
        <dbReference type="ARBA" id="ARBA00008416"/>
    </source>
</evidence>
<reference evidence="6 7" key="1">
    <citation type="submission" date="2018-11" db="EMBL/GenBank/DDBJ databases">
        <title>Sequencing the genomes of 1000 actinobacteria strains.</title>
        <authorList>
            <person name="Klenk H.-P."/>
        </authorList>
    </citation>
    <scope>NUCLEOTIDE SEQUENCE [LARGE SCALE GENOMIC DNA]</scope>
    <source>
        <strain evidence="6 7">DSM 44254</strain>
    </source>
</reference>
<evidence type="ECO:0000256" key="3">
    <source>
        <dbReference type="RuleBase" id="RU003457"/>
    </source>
</evidence>
<evidence type="ECO:0000256" key="2">
    <source>
        <dbReference type="PIRSR" id="PIRSR006232-1"/>
    </source>
</evidence>
<evidence type="ECO:0008006" key="8">
    <source>
        <dbReference type="Google" id="ProtNLM"/>
    </source>
</evidence>
<evidence type="ECO:0000313" key="6">
    <source>
        <dbReference type="EMBL" id="ROO88382.1"/>
    </source>
</evidence>
<feature type="binding site" evidence="2">
    <location>
        <position position="124"/>
    </location>
    <ligand>
        <name>Fe cation</name>
        <dbReference type="ChEBI" id="CHEBI:24875"/>
    </ligand>
</feature>
<dbReference type="InterPro" id="IPR011051">
    <property type="entry name" value="RmlC_Cupin_sf"/>
</dbReference>
<dbReference type="RefSeq" id="WP_123667633.1">
    <property type="nucleotide sequence ID" value="NZ_RJKE01000001.1"/>
</dbReference>
<dbReference type="CDD" id="cd02247">
    <property type="entry name" value="cupin_pirin_C"/>
    <property type="match status" value="1"/>
</dbReference>
<gene>
    <name evidence="6" type="ORF">EDD29_6051</name>
</gene>
<comment type="caution">
    <text evidence="6">The sequence shown here is derived from an EMBL/GenBank/DDBJ whole genome shotgun (WGS) entry which is preliminary data.</text>
</comment>
<dbReference type="Pfam" id="PF05726">
    <property type="entry name" value="Pirin_C"/>
    <property type="match status" value="1"/>
</dbReference>
<evidence type="ECO:0000259" key="4">
    <source>
        <dbReference type="Pfam" id="PF02678"/>
    </source>
</evidence>